<protein>
    <recommendedName>
        <fullName evidence="4">Transmembrane protein</fullName>
    </recommendedName>
</protein>
<evidence type="ECO:0000313" key="3">
    <source>
        <dbReference type="Proteomes" id="UP000796880"/>
    </source>
</evidence>
<evidence type="ECO:0000313" key="2">
    <source>
        <dbReference type="EMBL" id="KAF3445648.1"/>
    </source>
</evidence>
<keyword evidence="1" id="KW-0472">Membrane</keyword>
<comment type="caution">
    <text evidence="2">The sequence shown here is derived from an EMBL/GenBank/DDBJ whole genome shotgun (WGS) entry which is preliminary data.</text>
</comment>
<dbReference type="AlphaFoldDB" id="A0A8K0H545"/>
<evidence type="ECO:0008006" key="4">
    <source>
        <dbReference type="Google" id="ProtNLM"/>
    </source>
</evidence>
<dbReference type="EMBL" id="VOIH02000005">
    <property type="protein sequence ID" value="KAF3445648.1"/>
    <property type="molecule type" value="Genomic_DNA"/>
</dbReference>
<proteinExistence type="predicted"/>
<evidence type="ECO:0000256" key="1">
    <source>
        <dbReference type="SAM" id="Phobius"/>
    </source>
</evidence>
<gene>
    <name evidence="2" type="ORF">FNV43_RR10824</name>
</gene>
<feature type="transmembrane region" description="Helical" evidence="1">
    <location>
        <begin position="59"/>
        <end position="78"/>
    </location>
</feature>
<dbReference type="Proteomes" id="UP000796880">
    <property type="component" value="Unassembled WGS sequence"/>
</dbReference>
<name>A0A8K0H545_9ROSA</name>
<sequence>MDKKLPSEGIRPVFPSHPHQTVIGYPVSANTQRPIQSRRPATSASAAIEDSYRDPNNWFVIWLIFVVLVSVISTVIIVDNVPEFPSISIKSMSMTPITNASDTQVKARLEMVFDPVENINKHNSIIYDSVNVTAFDVKEGLFSDATFEQRGSDKRAVVVRMENVTVDVSEYEQHIYGRYGVSYLNFEIAGFIRIEGGKWPVKRTTSIRAGCDQVSRKVVFPLYQWNQTQTLHIEPNVCVVDGDWKSFTYKCGSILGTFIFVFLSVSICLRVWIWIFSMEFARLQ</sequence>
<feature type="transmembrane region" description="Helical" evidence="1">
    <location>
        <begin position="254"/>
        <end position="275"/>
    </location>
</feature>
<keyword evidence="1" id="KW-0812">Transmembrane</keyword>
<reference evidence="2" key="1">
    <citation type="submission" date="2020-03" db="EMBL/GenBank/DDBJ databases">
        <title>A high-quality chromosome-level genome assembly of a woody plant with both climbing and erect habits, Rhamnella rubrinervis.</title>
        <authorList>
            <person name="Lu Z."/>
            <person name="Yang Y."/>
            <person name="Zhu X."/>
            <person name="Sun Y."/>
        </authorList>
    </citation>
    <scope>NUCLEOTIDE SEQUENCE</scope>
    <source>
        <strain evidence="2">BYM</strain>
        <tissue evidence="2">Leaf</tissue>
    </source>
</reference>
<organism evidence="2 3">
    <name type="scientific">Rhamnella rubrinervis</name>
    <dbReference type="NCBI Taxonomy" id="2594499"/>
    <lineage>
        <taxon>Eukaryota</taxon>
        <taxon>Viridiplantae</taxon>
        <taxon>Streptophyta</taxon>
        <taxon>Embryophyta</taxon>
        <taxon>Tracheophyta</taxon>
        <taxon>Spermatophyta</taxon>
        <taxon>Magnoliopsida</taxon>
        <taxon>eudicotyledons</taxon>
        <taxon>Gunneridae</taxon>
        <taxon>Pentapetalae</taxon>
        <taxon>rosids</taxon>
        <taxon>fabids</taxon>
        <taxon>Rosales</taxon>
        <taxon>Rhamnaceae</taxon>
        <taxon>rhamnoid group</taxon>
        <taxon>Rhamneae</taxon>
        <taxon>Rhamnella</taxon>
    </lineage>
</organism>
<keyword evidence="3" id="KW-1185">Reference proteome</keyword>
<accession>A0A8K0H545</accession>
<keyword evidence="1" id="KW-1133">Transmembrane helix</keyword>